<keyword evidence="4" id="KW-0808">Transferase</keyword>
<evidence type="ECO:0000256" key="4">
    <source>
        <dbReference type="ARBA" id="ARBA00022679"/>
    </source>
</evidence>
<dbReference type="AlphaFoldDB" id="A0A3D8HJT4"/>
<feature type="modified residue" description="4-aspartylphosphate" evidence="7">
    <location>
        <position position="586"/>
    </location>
</feature>
<dbReference type="InterPro" id="IPR036890">
    <property type="entry name" value="HATPase_C_sf"/>
</dbReference>
<dbReference type="PANTHER" id="PTHR45339">
    <property type="entry name" value="HYBRID SIGNAL TRANSDUCTION HISTIDINE KINASE J"/>
    <property type="match status" value="1"/>
</dbReference>
<dbReference type="NCBIfam" id="TIGR00229">
    <property type="entry name" value="sensory_box"/>
    <property type="match status" value="1"/>
</dbReference>
<evidence type="ECO:0000313" key="11">
    <source>
        <dbReference type="EMBL" id="MBC8600184.1"/>
    </source>
</evidence>
<evidence type="ECO:0000256" key="5">
    <source>
        <dbReference type="ARBA" id="ARBA00022777"/>
    </source>
</evidence>
<evidence type="ECO:0000259" key="10">
    <source>
        <dbReference type="PROSITE" id="PS50110"/>
    </source>
</evidence>
<dbReference type="CDD" id="cd17546">
    <property type="entry name" value="REC_hyHK_CKI1_RcsC-like"/>
    <property type="match status" value="2"/>
</dbReference>
<dbReference type="SUPFAM" id="SSF47384">
    <property type="entry name" value="Homodimeric domain of signal transducing histidine kinase"/>
    <property type="match status" value="1"/>
</dbReference>
<dbReference type="InterPro" id="IPR004358">
    <property type="entry name" value="Sig_transdc_His_kin-like_C"/>
</dbReference>
<evidence type="ECO:0000256" key="2">
    <source>
        <dbReference type="ARBA" id="ARBA00012438"/>
    </source>
</evidence>
<feature type="domain" description="Response regulatory" evidence="10">
    <location>
        <begin position="532"/>
        <end position="652"/>
    </location>
</feature>
<dbReference type="Gene3D" id="3.30.450.20">
    <property type="entry name" value="PAS domain"/>
    <property type="match status" value="1"/>
</dbReference>
<dbReference type="InterPro" id="IPR005467">
    <property type="entry name" value="His_kinase_dom"/>
</dbReference>
<reference evidence="11 14" key="2">
    <citation type="submission" date="2020-08" db="EMBL/GenBank/DDBJ databases">
        <title>Genome public.</title>
        <authorList>
            <person name="Liu C."/>
            <person name="Sun Q."/>
        </authorList>
    </citation>
    <scope>NUCLEOTIDE SEQUENCE [LARGE SCALE GENOMIC DNA]</scope>
    <source>
        <strain evidence="11 14">426_9</strain>
    </source>
</reference>
<dbReference type="InterPro" id="IPR003594">
    <property type="entry name" value="HATPase_dom"/>
</dbReference>
<dbReference type="InterPro" id="IPR003661">
    <property type="entry name" value="HisK_dim/P_dom"/>
</dbReference>
<keyword evidence="6" id="KW-0902">Two-component regulatory system</keyword>
<keyword evidence="8" id="KW-0175">Coiled coil</keyword>
<dbReference type="InterPro" id="IPR011006">
    <property type="entry name" value="CheY-like_superfamily"/>
</dbReference>
<keyword evidence="5" id="KW-0418">Kinase</keyword>
<keyword evidence="14" id="KW-1185">Reference proteome</keyword>
<dbReference type="InterPro" id="IPR000014">
    <property type="entry name" value="PAS"/>
</dbReference>
<dbReference type="SUPFAM" id="SSF55785">
    <property type="entry name" value="PYP-like sensor domain (PAS domain)"/>
    <property type="match status" value="2"/>
</dbReference>
<keyword evidence="3 7" id="KW-0597">Phosphoprotein</keyword>
<comment type="catalytic activity">
    <reaction evidence="1">
        <text>ATP + protein L-histidine = ADP + protein N-phospho-L-histidine.</text>
        <dbReference type="EC" id="2.7.13.3"/>
    </reaction>
</comment>
<evidence type="ECO:0000256" key="1">
    <source>
        <dbReference type="ARBA" id="ARBA00000085"/>
    </source>
</evidence>
<dbReference type="InterPro" id="IPR036097">
    <property type="entry name" value="HisK_dim/P_sf"/>
</dbReference>
<dbReference type="SMART" id="SM00448">
    <property type="entry name" value="REC"/>
    <property type="match status" value="2"/>
</dbReference>
<dbReference type="EMBL" id="QREV01000001">
    <property type="protein sequence ID" value="RDU51133.1"/>
    <property type="molecule type" value="Genomic_DNA"/>
</dbReference>
<evidence type="ECO:0000313" key="12">
    <source>
        <dbReference type="EMBL" id="RDU51133.1"/>
    </source>
</evidence>
<dbReference type="EMBL" id="JACRTI010000001">
    <property type="protein sequence ID" value="MBC8600184.1"/>
    <property type="molecule type" value="Genomic_DNA"/>
</dbReference>
<dbReference type="PRINTS" id="PR00344">
    <property type="entry name" value="BCTRLSENSOR"/>
</dbReference>
<sequence>MDEHFSQSGTDLEYRLLVGLMGQMGVSVSKHLLDEHFTLLWANDFYYDMIGYPKDDYETLFHNRPDLYYKQYPELWEALGQKVYEAIENKANGYELITKMPVKGGMRWIKLNATFTDQLQNGIPISYTVMTDVEDIMQVRLEQTVAYDNLPGFVAKYKVKQDGRFIMIEANDKYLDFAGIEKDMISAFCPFSRLDDKSRSVLNEYIPLMQKGESVHFVIRSKDKNGTDAWLQLNGECIGWEGKEPVYLVVFIDITDITEQRELQKKLEEQSEQLKEALDFAEKANQAKSDFLARMSHDIRTPMNAIVGMTAIAGAHVDDKERVLDCLNKITGASKLLLSLINEVLDMSKIESGRLKLSDDELNIGELLQDLIIMMQPEIRSKQHQLDIHLMGMQHENVIGDMQRIKQVLMNILSNAIKYTPDNGRILIRINEKSSRDGIGYYEFVFEDNGRGMKPEFLSRICQPFERADDQDIAGIQGTGLGMSISHKIVQMMGGDILIESEYGKGSRFTINMPLRLREQDVPEAIGVPGMSILVVDDDRIACQGTCNCLEEIGVRCDWVCSGEEAVEIARERSEKNNAYFAIIMDLKMPGLNGIETTQLLRAAVGPDIPIIILSAYDVEEYESDAKKAGANGFITKPLFKSKLIQVLKRFIDKENVRGHITPTKLSDADFSGKRILLVEDNELNLEIAVEIIGSTGVSIDTAVNGLEAVNKVSQSPEGFYQMILMDVQMPVMDGYEATRRIRALGRADVSGMPIIAMTANAFSEDVTNALEAGMNYHLAKPIDIIALMAVLDKYL</sequence>
<evidence type="ECO:0000256" key="6">
    <source>
        <dbReference type="ARBA" id="ARBA00023012"/>
    </source>
</evidence>
<evidence type="ECO:0000313" key="13">
    <source>
        <dbReference type="Proteomes" id="UP000256321"/>
    </source>
</evidence>
<dbReference type="Gene3D" id="3.30.565.10">
    <property type="entry name" value="Histidine kinase-like ATPase, C-terminal domain"/>
    <property type="match status" value="1"/>
</dbReference>
<evidence type="ECO:0000313" key="14">
    <source>
        <dbReference type="Proteomes" id="UP000629596"/>
    </source>
</evidence>
<reference evidence="12 13" key="1">
    <citation type="submission" date="2018-07" db="EMBL/GenBank/DDBJ databases">
        <title>Parabacteroides acidifaciens nov. sp., isolated from human feces.</title>
        <authorList>
            <person name="Wang Y.J."/>
        </authorList>
    </citation>
    <scope>NUCLEOTIDE SEQUENCE [LARGE SCALE GENOMIC DNA]</scope>
    <source>
        <strain evidence="12 13">426-9</strain>
    </source>
</reference>
<feature type="domain" description="Response regulatory" evidence="10">
    <location>
        <begin position="675"/>
        <end position="796"/>
    </location>
</feature>
<accession>A0A3D8HJT4</accession>
<dbReference type="PANTHER" id="PTHR45339:SF1">
    <property type="entry name" value="HYBRID SIGNAL TRANSDUCTION HISTIDINE KINASE J"/>
    <property type="match status" value="1"/>
</dbReference>
<dbReference type="RefSeq" id="WP_115497727.1">
    <property type="nucleotide sequence ID" value="NZ_JACRTI010000001.1"/>
</dbReference>
<evidence type="ECO:0000256" key="7">
    <source>
        <dbReference type="PROSITE-ProRule" id="PRU00169"/>
    </source>
</evidence>
<dbReference type="CDD" id="cd00082">
    <property type="entry name" value="HisKA"/>
    <property type="match status" value="1"/>
</dbReference>
<proteinExistence type="predicted"/>
<dbReference type="InterPro" id="IPR035965">
    <property type="entry name" value="PAS-like_dom_sf"/>
</dbReference>
<dbReference type="PROSITE" id="PS50109">
    <property type="entry name" value="HIS_KIN"/>
    <property type="match status" value="1"/>
</dbReference>
<dbReference type="Proteomes" id="UP000256321">
    <property type="component" value="Unassembled WGS sequence"/>
</dbReference>
<evidence type="ECO:0000256" key="8">
    <source>
        <dbReference type="SAM" id="Coils"/>
    </source>
</evidence>
<dbReference type="GO" id="GO:0000155">
    <property type="term" value="F:phosphorelay sensor kinase activity"/>
    <property type="evidence" value="ECO:0007669"/>
    <property type="project" value="InterPro"/>
</dbReference>
<dbReference type="Proteomes" id="UP000629596">
    <property type="component" value="Unassembled WGS sequence"/>
</dbReference>
<protein>
    <recommendedName>
        <fullName evidence="2">histidine kinase</fullName>
        <ecNumber evidence="2">2.7.13.3</ecNumber>
    </recommendedName>
</protein>
<evidence type="ECO:0000256" key="3">
    <source>
        <dbReference type="ARBA" id="ARBA00022553"/>
    </source>
</evidence>
<comment type="caution">
    <text evidence="12">The sequence shown here is derived from an EMBL/GenBank/DDBJ whole genome shotgun (WGS) entry which is preliminary data.</text>
</comment>
<dbReference type="Gene3D" id="1.10.287.130">
    <property type="match status" value="1"/>
</dbReference>
<dbReference type="SUPFAM" id="SSF52172">
    <property type="entry name" value="CheY-like"/>
    <property type="match status" value="2"/>
</dbReference>
<dbReference type="SUPFAM" id="SSF55874">
    <property type="entry name" value="ATPase domain of HSP90 chaperone/DNA topoisomerase II/histidine kinase"/>
    <property type="match status" value="1"/>
</dbReference>
<dbReference type="InterPro" id="IPR001789">
    <property type="entry name" value="Sig_transdc_resp-reg_receiver"/>
</dbReference>
<feature type="domain" description="Histidine kinase" evidence="9">
    <location>
        <begin position="294"/>
        <end position="517"/>
    </location>
</feature>
<dbReference type="Pfam" id="PF02518">
    <property type="entry name" value="HATPase_c"/>
    <property type="match status" value="1"/>
</dbReference>
<gene>
    <name evidence="12" type="ORF">DWU89_00435</name>
    <name evidence="11" type="ORF">H8784_00430</name>
</gene>
<dbReference type="EC" id="2.7.13.3" evidence="2"/>
<dbReference type="SMART" id="SM00388">
    <property type="entry name" value="HisKA"/>
    <property type="match status" value="1"/>
</dbReference>
<dbReference type="Gene3D" id="3.40.50.2300">
    <property type="match status" value="2"/>
</dbReference>
<dbReference type="PROSITE" id="PS50110">
    <property type="entry name" value="RESPONSE_REGULATORY"/>
    <property type="match status" value="2"/>
</dbReference>
<dbReference type="Pfam" id="PF00072">
    <property type="entry name" value="Response_reg"/>
    <property type="match status" value="2"/>
</dbReference>
<evidence type="ECO:0000259" key="9">
    <source>
        <dbReference type="PROSITE" id="PS50109"/>
    </source>
</evidence>
<dbReference type="FunFam" id="3.30.565.10:FF:000006">
    <property type="entry name" value="Sensor histidine kinase WalK"/>
    <property type="match status" value="1"/>
</dbReference>
<name>A0A3D8HJT4_9BACT</name>
<feature type="coiled-coil region" evidence="8">
    <location>
        <begin position="257"/>
        <end position="287"/>
    </location>
</feature>
<organism evidence="12 13">
    <name type="scientific">Parabacteroides acidifaciens</name>
    <dbReference type="NCBI Taxonomy" id="2290935"/>
    <lineage>
        <taxon>Bacteria</taxon>
        <taxon>Pseudomonadati</taxon>
        <taxon>Bacteroidota</taxon>
        <taxon>Bacteroidia</taxon>
        <taxon>Bacteroidales</taxon>
        <taxon>Tannerellaceae</taxon>
        <taxon>Parabacteroides</taxon>
    </lineage>
</organism>
<dbReference type="SMART" id="SM00387">
    <property type="entry name" value="HATPase_c"/>
    <property type="match status" value="1"/>
</dbReference>
<feature type="modified residue" description="4-aspartylphosphate" evidence="7">
    <location>
        <position position="727"/>
    </location>
</feature>
<dbReference type="Pfam" id="PF00512">
    <property type="entry name" value="HisKA"/>
    <property type="match status" value="1"/>
</dbReference>